<proteinExistence type="predicted"/>
<organism evidence="1">
    <name type="scientific">Prunus dulcis</name>
    <name type="common">Almond</name>
    <name type="synonym">Amygdalus dulcis</name>
    <dbReference type="NCBI Taxonomy" id="3755"/>
    <lineage>
        <taxon>Eukaryota</taxon>
        <taxon>Viridiplantae</taxon>
        <taxon>Streptophyta</taxon>
        <taxon>Embryophyta</taxon>
        <taxon>Tracheophyta</taxon>
        <taxon>Spermatophyta</taxon>
        <taxon>Magnoliopsida</taxon>
        <taxon>eudicotyledons</taxon>
        <taxon>Gunneridae</taxon>
        <taxon>Pentapetalae</taxon>
        <taxon>rosids</taxon>
        <taxon>fabids</taxon>
        <taxon>Rosales</taxon>
        <taxon>Rosaceae</taxon>
        <taxon>Amygdaloideae</taxon>
        <taxon>Amygdaleae</taxon>
        <taxon>Prunus</taxon>
    </lineage>
</organism>
<sequence length="205" mass="23467">MEKISNNLRFCVAVAVKRSTLDCPLSIWVVPQEDDELQGQDEEAFLNGDREEGEICWQESDWEEDTTEEKCFLCDCYLRLMQLRANGLGTRDKIAKVVAVECVSTRLIPALAFASVTLIIRYPISVSLLHLCFKDEGHFMQQFTELLLIRKSTLPICVHWFRLVSATVLFELVSYYITFELVQKLGIASYNEIFGPNSSLLTKLE</sequence>
<reference evidence="1" key="1">
    <citation type="journal article" date="2019" name="Science">
        <title>Mutation of a bHLH transcription factor allowed almond domestication.</title>
        <authorList>
            <person name="Sanchez-Perez R."/>
            <person name="Pavan S."/>
            <person name="Mazzeo R."/>
            <person name="Moldovan C."/>
            <person name="Aiese Cigliano R."/>
            <person name="Del Cueto J."/>
            <person name="Ricciardi F."/>
            <person name="Lotti C."/>
            <person name="Ricciardi L."/>
            <person name="Dicenta F."/>
            <person name="Lopez-Marques R.L."/>
            <person name="Lindberg Moller B."/>
        </authorList>
    </citation>
    <scope>NUCLEOTIDE SEQUENCE</scope>
</reference>
<accession>A0A4Y1RXC4</accession>
<name>A0A4Y1RXC4_PRUDU</name>
<dbReference type="AlphaFoldDB" id="A0A4Y1RXC4"/>
<protein>
    <submittedName>
        <fullName evidence="1">Uncharacterized protein</fullName>
    </submittedName>
</protein>
<evidence type="ECO:0000313" key="1">
    <source>
        <dbReference type="EMBL" id="BBH09042.1"/>
    </source>
</evidence>
<dbReference type="EMBL" id="AP019304">
    <property type="protein sequence ID" value="BBH09042.1"/>
    <property type="molecule type" value="Genomic_DNA"/>
</dbReference>
<gene>
    <name evidence="1" type="ORF">Prudu_021438</name>
</gene>